<sequence>MTDFRRTIFCRGADLTQVDRLSRKFDTDQNATVNPSLVCQLVAPTVGMVATTLPSAAMFVPKGRRRAAEASAQSAAGDEAGTDTFKICGSEAEIEPVRPRFNDAPKPGRRSSRCRT</sequence>
<dbReference type="EMBL" id="SJFN01000017">
    <property type="protein sequence ID" value="TBW37053.1"/>
    <property type="molecule type" value="Genomic_DNA"/>
</dbReference>
<keyword evidence="2" id="KW-1185">Reference proteome</keyword>
<dbReference type="AlphaFoldDB" id="A0A4Q9VNC4"/>
<name>A0A4Q9VNC4_9HYPH</name>
<dbReference type="Proteomes" id="UP000292781">
    <property type="component" value="Unassembled WGS sequence"/>
</dbReference>
<evidence type="ECO:0000313" key="1">
    <source>
        <dbReference type="EMBL" id="TBW37053.1"/>
    </source>
</evidence>
<accession>A0A4Q9VNC4</accession>
<reference evidence="1 2" key="1">
    <citation type="submission" date="2019-02" db="EMBL/GenBank/DDBJ databases">
        <title>Siculibacillus lacustris gen. nov., sp. nov., a new rosette-forming bacterium isolated from a freshwater crater lake (Lake St. Ana, Romania).</title>
        <authorList>
            <person name="Felfoldi T."/>
            <person name="Marton Z."/>
            <person name="Szabo A."/>
            <person name="Mentes A."/>
            <person name="Boka K."/>
            <person name="Marialigeti K."/>
            <person name="Mathe I."/>
            <person name="Koncz M."/>
            <person name="Schumann P."/>
            <person name="Toth E."/>
        </authorList>
    </citation>
    <scope>NUCLEOTIDE SEQUENCE [LARGE SCALE GENOMIC DNA]</scope>
    <source>
        <strain evidence="1 2">SA-279</strain>
    </source>
</reference>
<organism evidence="1 2">
    <name type="scientific">Siculibacillus lacustris</name>
    <dbReference type="NCBI Taxonomy" id="1549641"/>
    <lineage>
        <taxon>Bacteria</taxon>
        <taxon>Pseudomonadati</taxon>
        <taxon>Pseudomonadota</taxon>
        <taxon>Alphaproteobacteria</taxon>
        <taxon>Hyphomicrobiales</taxon>
        <taxon>Ancalomicrobiaceae</taxon>
        <taxon>Siculibacillus</taxon>
    </lineage>
</organism>
<comment type="caution">
    <text evidence="1">The sequence shown here is derived from an EMBL/GenBank/DDBJ whole genome shotgun (WGS) entry which is preliminary data.</text>
</comment>
<dbReference type="RefSeq" id="WP_131310002.1">
    <property type="nucleotide sequence ID" value="NZ_SJFN01000017.1"/>
</dbReference>
<protein>
    <submittedName>
        <fullName evidence="1">Uncharacterized protein</fullName>
    </submittedName>
</protein>
<evidence type="ECO:0000313" key="2">
    <source>
        <dbReference type="Proteomes" id="UP000292781"/>
    </source>
</evidence>
<gene>
    <name evidence="1" type="ORF">EYW49_12960</name>
</gene>
<proteinExistence type="predicted"/>